<proteinExistence type="predicted"/>
<sequence length="121" mass="12262">MRTLKVLALLSLSAAPAVAASSTSTGQISVTQVINLIERSSTDNAARNAVMAYLAGVGEATSLLVAESARRLEGGLVCRSTLGISSEAALIALSATASAQRQETPATPLLVADMFARAGCN</sequence>
<dbReference type="OrthoDB" id="8099283at2"/>
<reference evidence="3" key="1">
    <citation type="submission" date="2017-04" db="EMBL/GenBank/DDBJ databases">
        <authorList>
            <person name="Varghese N."/>
            <person name="Submissions S."/>
        </authorList>
    </citation>
    <scope>NUCLEOTIDE SEQUENCE [LARGE SCALE GENOMIC DNA]</scope>
</reference>
<feature type="chain" id="PRO_5012893227" description="Chlorophyllide reductase" evidence="1">
    <location>
        <begin position="20"/>
        <end position="121"/>
    </location>
</feature>
<dbReference type="Proteomes" id="UP000194474">
    <property type="component" value="Unassembled WGS sequence"/>
</dbReference>
<keyword evidence="1" id="KW-0732">Signal</keyword>
<evidence type="ECO:0000313" key="2">
    <source>
        <dbReference type="EMBL" id="SMQ58135.1"/>
    </source>
</evidence>
<protein>
    <recommendedName>
        <fullName evidence="4">Chlorophyllide reductase</fullName>
    </recommendedName>
</protein>
<organism evidence="2 3">
    <name type="scientific">Devosia lucknowensis</name>
    <dbReference type="NCBI Taxonomy" id="1096929"/>
    <lineage>
        <taxon>Bacteria</taxon>
        <taxon>Pseudomonadati</taxon>
        <taxon>Pseudomonadota</taxon>
        <taxon>Alphaproteobacteria</taxon>
        <taxon>Hyphomicrobiales</taxon>
        <taxon>Devosiaceae</taxon>
        <taxon>Devosia</taxon>
    </lineage>
</organism>
<dbReference type="AlphaFoldDB" id="A0A1Y6E5W1"/>
<evidence type="ECO:0000256" key="1">
    <source>
        <dbReference type="SAM" id="SignalP"/>
    </source>
</evidence>
<accession>A0A1Y6E5W1</accession>
<name>A0A1Y6E5W1_9HYPH</name>
<dbReference type="EMBL" id="FXWK01000001">
    <property type="protein sequence ID" value="SMQ58135.1"/>
    <property type="molecule type" value="Genomic_DNA"/>
</dbReference>
<keyword evidence="3" id="KW-1185">Reference proteome</keyword>
<evidence type="ECO:0008006" key="4">
    <source>
        <dbReference type="Google" id="ProtNLM"/>
    </source>
</evidence>
<gene>
    <name evidence="2" type="ORF">SAMN06295905_0029</name>
</gene>
<dbReference type="RefSeq" id="WP_140048840.1">
    <property type="nucleotide sequence ID" value="NZ_FXWK01000001.1"/>
</dbReference>
<feature type="signal peptide" evidence="1">
    <location>
        <begin position="1"/>
        <end position="19"/>
    </location>
</feature>
<evidence type="ECO:0000313" key="3">
    <source>
        <dbReference type="Proteomes" id="UP000194474"/>
    </source>
</evidence>